<evidence type="ECO:0000256" key="2">
    <source>
        <dbReference type="SAM" id="Phobius"/>
    </source>
</evidence>
<evidence type="ECO:0000313" key="3">
    <source>
        <dbReference type="EMBL" id="MBB3114965.1"/>
    </source>
</evidence>
<dbReference type="Proteomes" id="UP000612712">
    <property type="component" value="Unassembled WGS sequence"/>
</dbReference>
<name>A0A8H9Y5U8_9CORY</name>
<dbReference type="GeneID" id="60808527"/>
<sequence length="116" mass="11275">MPTFTIPPASPDPDLGPGGVTGSVVPAHTAPGRAGSAAPADPATAPGATPDRTARVLPFALVALPTLSILATVLFAVTGTSPSPTAVMAVIGCPVVVLLAVIAAGVRQLAADRHTP</sequence>
<proteinExistence type="predicted"/>
<organism evidence="3 4">
    <name type="scientific">Corynebacterium bovis DSM 20582 = CIP 54.80</name>
    <dbReference type="NCBI Taxonomy" id="927655"/>
    <lineage>
        <taxon>Bacteria</taxon>
        <taxon>Bacillati</taxon>
        <taxon>Actinomycetota</taxon>
        <taxon>Actinomycetes</taxon>
        <taxon>Mycobacteriales</taxon>
        <taxon>Corynebacteriaceae</taxon>
        <taxon>Corynebacterium</taxon>
    </lineage>
</organism>
<comment type="caution">
    <text evidence="3">The sequence shown here is derived from an EMBL/GenBank/DDBJ whole genome shotgun (WGS) entry which is preliminary data.</text>
</comment>
<evidence type="ECO:0000256" key="1">
    <source>
        <dbReference type="SAM" id="MobiDB-lite"/>
    </source>
</evidence>
<keyword evidence="2" id="KW-0472">Membrane</keyword>
<dbReference type="RefSeq" id="WP_010269297.1">
    <property type="nucleotide sequence ID" value="NZ_AENJ01000182.1"/>
</dbReference>
<accession>A0A8H9Y5U8</accession>
<evidence type="ECO:0000313" key="4">
    <source>
        <dbReference type="Proteomes" id="UP000612712"/>
    </source>
</evidence>
<keyword evidence="2" id="KW-1133">Transmembrane helix</keyword>
<feature type="transmembrane region" description="Helical" evidence="2">
    <location>
        <begin position="85"/>
        <end position="106"/>
    </location>
</feature>
<dbReference type="AlphaFoldDB" id="A0A8H9Y5U8"/>
<feature type="compositionally biased region" description="Low complexity" evidence="1">
    <location>
        <begin position="30"/>
        <end position="50"/>
    </location>
</feature>
<protein>
    <submittedName>
        <fullName evidence="3">Uncharacterized protein</fullName>
    </submittedName>
</protein>
<feature type="region of interest" description="Disordered" evidence="1">
    <location>
        <begin position="1"/>
        <end position="50"/>
    </location>
</feature>
<gene>
    <name evidence="3" type="ORF">FHU32_000153</name>
</gene>
<dbReference type="EMBL" id="JACHWT010000001">
    <property type="protein sequence ID" value="MBB3114965.1"/>
    <property type="molecule type" value="Genomic_DNA"/>
</dbReference>
<keyword evidence="2" id="KW-0812">Transmembrane</keyword>
<feature type="transmembrane region" description="Helical" evidence="2">
    <location>
        <begin position="56"/>
        <end position="79"/>
    </location>
</feature>
<reference evidence="3" key="1">
    <citation type="submission" date="2020-08" db="EMBL/GenBank/DDBJ databases">
        <title>Sequencing the genomes of 1000 actinobacteria strains.</title>
        <authorList>
            <person name="Klenk H.-P."/>
        </authorList>
    </citation>
    <scope>NUCLEOTIDE SEQUENCE</scope>
    <source>
        <strain evidence="3">DSM 20582</strain>
    </source>
</reference>